<gene>
    <name evidence="2" type="ORF">ACFPFM_13610</name>
</gene>
<protein>
    <submittedName>
        <fullName evidence="2">DUF3800 domain-containing protein</fullName>
    </submittedName>
</protein>
<evidence type="ECO:0000256" key="1">
    <source>
        <dbReference type="SAM" id="MobiDB-lite"/>
    </source>
</evidence>
<sequence>MADGRASWTAFSGDPAPGRPRRPANGGDARWSIVTFGQPGRTVCRRERCALFYVDDSGAQASQLVVHGWVELSVPDWRPALRSWLDWRKALRACTGLPASYELHATKFVNGRGRPTGTSRDHSKANRSAVVVDALSAIAAMPGVRTGAVCRDTTGTRYVDAKADLYADLVTEIDARLVATGRHGFVIMDGDGTDPSYRQAHRSLALSTRNLVEDPFFRGSHLSQWVQVADLVAYAAYQCVLRAPGKELMWDWYPDLLGRICVMGGKPQVR</sequence>
<name>A0ABV9XZD8_9PSEU</name>
<reference evidence="3" key="1">
    <citation type="journal article" date="2019" name="Int. J. Syst. Evol. Microbiol.">
        <title>The Global Catalogue of Microorganisms (GCM) 10K type strain sequencing project: providing services to taxonomists for standard genome sequencing and annotation.</title>
        <authorList>
            <consortium name="The Broad Institute Genomics Platform"/>
            <consortium name="The Broad Institute Genome Sequencing Center for Infectious Disease"/>
            <person name="Wu L."/>
            <person name="Ma J."/>
        </authorList>
    </citation>
    <scope>NUCLEOTIDE SEQUENCE [LARGE SCALE GENOMIC DNA]</scope>
    <source>
        <strain evidence="3">KCTC 12848</strain>
    </source>
</reference>
<proteinExistence type="predicted"/>
<dbReference type="Proteomes" id="UP001595833">
    <property type="component" value="Unassembled WGS sequence"/>
</dbReference>
<accession>A0ABV9XZD8</accession>
<evidence type="ECO:0000313" key="2">
    <source>
        <dbReference type="EMBL" id="MFC5054789.1"/>
    </source>
</evidence>
<dbReference type="RefSeq" id="WP_380646582.1">
    <property type="nucleotide sequence ID" value="NZ_JBHSJB010000011.1"/>
</dbReference>
<evidence type="ECO:0000313" key="3">
    <source>
        <dbReference type="Proteomes" id="UP001595833"/>
    </source>
</evidence>
<keyword evidence="3" id="KW-1185">Reference proteome</keyword>
<dbReference type="Pfam" id="PF12686">
    <property type="entry name" value="DUF3800"/>
    <property type="match status" value="1"/>
</dbReference>
<comment type="caution">
    <text evidence="2">The sequence shown here is derived from an EMBL/GenBank/DDBJ whole genome shotgun (WGS) entry which is preliminary data.</text>
</comment>
<organism evidence="2 3">
    <name type="scientific">Saccharothrix xinjiangensis</name>
    <dbReference type="NCBI Taxonomy" id="204798"/>
    <lineage>
        <taxon>Bacteria</taxon>
        <taxon>Bacillati</taxon>
        <taxon>Actinomycetota</taxon>
        <taxon>Actinomycetes</taxon>
        <taxon>Pseudonocardiales</taxon>
        <taxon>Pseudonocardiaceae</taxon>
        <taxon>Saccharothrix</taxon>
    </lineage>
</organism>
<dbReference type="EMBL" id="JBHSJB010000011">
    <property type="protein sequence ID" value="MFC5054789.1"/>
    <property type="molecule type" value="Genomic_DNA"/>
</dbReference>
<feature type="region of interest" description="Disordered" evidence="1">
    <location>
        <begin position="1"/>
        <end position="30"/>
    </location>
</feature>
<dbReference type="InterPro" id="IPR024524">
    <property type="entry name" value="DUF3800"/>
</dbReference>